<protein>
    <submittedName>
        <fullName evidence="2">Uncharacterized protein</fullName>
    </submittedName>
</protein>
<comment type="caution">
    <text evidence="2">The sequence shown here is derived from an EMBL/GenBank/DDBJ whole genome shotgun (WGS) entry which is preliminary data.</text>
</comment>
<reference evidence="2" key="1">
    <citation type="submission" date="2023-01" db="EMBL/GenBank/DDBJ databases">
        <title>Colletotrichum chrysophilum M932 genome sequence.</title>
        <authorList>
            <person name="Baroncelli R."/>
        </authorList>
    </citation>
    <scope>NUCLEOTIDE SEQUENCE</scope>
    <source>
        <strain evidence="2">M932</strain>
    </source>
</reference>
<keyword evidence="3" id="KW-1185">Reference proteome</keyword>
<feature type="compositionally biased region" description="Polar residues" evidence="1">
    <location>
        <begin position="37"/>
        <end position="54"/>
    </location>
</feature>
<organism evidence="2 3">
    <name type="scientific">Colletotrichum chrysophilum</name>
    <dbReference type="NCBI Taxonomy" id="1836956"/>
    <lineage>
        <taxon>Eukaryota</taxon>
        <taxon>Fungi</taxon>
        <taxon>Dikarya</taxon>
        <taxon>Ascomycota</taxon>
        <taxon>Pezizomycotina</taxon>
        <taxon>Sordariomycetes</taxon>
        <taxon>Hypocreomycetidae</taxon>
        <taxon>Glomerellales</taxon>
        <taxon>Glomerellaceae</taxon>
        <taxon>Colletotrichum</taxon>
        <taxon>Colletotrichum gloeosporioides species complex</taxon>
    </lineage>
</organism>
<dbReference type="Proteomes" id="UP001243330">
    <property type="component" value="Unassembled WGS sequence"/>
</dbReference>
<name>A0AAD9A5E7_9PEZI</name>
<accession>A0AAD9A5E7</accession>
<evidence type="ECO:0000256" key="1">
    <source>
        <dbReference type="SAM" id="MobiDB-lite"/>
    </source>
</evidence>
<evidence type="ECO:0000313" key="2">
    <source>
        <dbReference type="EMBL" id="KAK1841791.1"/>
    </source>
</evidence>
<dbReference type="EMBL" id="JAQOWY010000456">
    <property type="protein sequence ID" value="KAK1841791.1"/>
    <property type="molecule type" value="Genomic_DNA"/>
</dbReference>
<feature type="region of interest" description="Disordered" evidence="1">
    <location>
        <begin position="37"/>
        <end position="57"/>
    </location>
</feature>
<proteinExistence type="predicted"/>
<dbReference type="AlphaFoldDB" id="A0AAD9A5E7"/>
<evidence type="ECO:0000313" key="3">
    <source>
        <dbReference type="Proteomes" id="UP001243330"/>
    </source>
</evidence>
<sequence>MVVQLTEPQTVVPRWSSTAWLSGPPLQVASVVTAQGRSPSTALSPSPISRSGAYTRSHGRVPCGGGGLGWVGGVGSEPVGHAERRGTALTKWEGGMEMDAGSATVPWPTGRGDDMTDGEEGRVGLGLEVDVGCMPLSGIAKTRISLTQTKQPMER</sequence>
<gene>
    <name evidence="2" type="ORF">CCHR01_15578</name>
</gene>